<accession>D7FS19</accession>
<dbReference type="EMBL" id="FN648405">
    <property type="protein sequence ID" value="CBJ30960.1"/>
    <property type="molecule type" value="Genomic_DNA"/>
</dbReference>
<dbReference type="eggNOG" id="ENOG502QS1I">
    <property type="taxonomic scope" value="Eukaryota"/>
</dbReference>
<name>D7FS19_ECTSI</name>
<dbReference type="InterPro" id="IPR029063">
    <property type="entry name" value="SAM-dependent_MTases_sf"/>
</dbReference>
<dbReference type="Proteomes" id="UP000002630">
    <property type="component" value="Linkage Group LG26"/>
</dbReference>
<organism evidence="1 2">
    <name type="scientific">Ectocarpus siliculosus</name>
    <name type="common">Brown alga</name>
    <name type="synonym">Conferva siliculosa</name>
    <dbReference type="NCBI Taxonomy" id="2880"/>
    <lineage>
        <taxon>Eukaryota</taxon>
        <taxon>Sar</taxon>
        <taxon>Stramenopiles</taxon>
        <taxon>Ochrophyta</taxon>
        <taxon>PX clade</taxon>
        <taxon>Phaeophyceae</taxon>
        <taxon>Ectocarpales</taxon>
        <taxon>Ectocarpaceae</taxon>
        <taxon>Ectocarpus</taxon>
    </lineage>
</organism>
<sequence length="114" mass="11785">MKAAKTNGDEYDLVIVDPPKLAPNKKALPRATSRYKRINAAALELVAPGGILLTFTCSAAMTQGGGFVGVVQSAAAAAGRTITLLKTVGPAADHVTNPCYPEGAYLTGAFFYVV</sequence>
<gene>
    <name evidence="1" type="ORF">Esi_0226_0039</name>
</gene>
<dbReference type="EMBL" id="FN649751">
    <property type="protein sequence ID" value="CBJ30960.1"/>
    <property type="molecule type" value="Genomic_DNA"/>
</dbReference>
<proteinExistence type="predicted"/>
<evidence type="ECO:0000313" key="2">
    <source>
        <dbReference type="Proteomes" id="UP000002630"/>
    </source>
</evidence>
<dbReference type="PANTHER" id="PTHR42873:SF1">
    <property type="entry name" value="S-ADENOSYLMETHIONINE-DEPENDENT METHYLTRANSFERASE DOMAIN-CONTAINING PROTEIN"/>
    <property type="match status" value="1"/>
</dbReference>
<keyword evidence="2" id="KW-1185">Reference proteome</keyword>
<dbReference type="PANTHER" id="PTHR42873">
    <property type="entry name" value="RIBOSOMAL RNA LARGE SUBUNIT METHYLTRANSFERASE"/>
    <property type="match status" value="1"/>
</dbReference>
<evidence type="ECO:0000313" key="1">
    <source>
        <dbReference type="EMBL" id="CBJ30960.1"/>
    </source>
</evidence>
<dbReference type="SUPFAM" id="SSF53335">
    <property type="entry name" value="S-adenosyl-L-methionine-dependent methyltransferases"/>
    <property type="match status" value="1"/>
</dbReference>
<dbReference type="OrthoDB" id="269872at2759"/>
<protein>
    <submittedName>
        <fullName evidence="1">Uncharacterized protein</fullName>
    </submittedName>
</protein>
<dbReference type="InParanoid" id="D7FS19"/>
<dbReference type="Gene3D" id="3.40.50.150">
    <property type="entry name" value="Vaccinia Virus protein VP39"/>
    <property type="match status" value="1"/>
</dbReference>
<dbReference type="STRING" id="2880.D7FS19"/>
<dbReference type="AlphaFoldDB" id="D7FS19"/>
<reference evidence="1 2" key="1">
    <citation type="journal article" date="2010" name="Nature">
        <title>The Ectocarpus genome and the independent evolution of multicellularity in brown algae.</title>
        <authorList>
            <person name="Cock J.M."/>
            <person name="Sterck L."/>
            <person name="Rouze P."/>
            <person name="Scornet D."/>
            <person name="Allen A.E."/>
            <person name="Amoutzias G."/>
            <person name="Anthouard V."/>
            <person name="Artiguenave F."/>
            <person name="Aury J.M."/>
            <person name="Badger J.H."/>
            <person name="Beszteri B."/>
            <person name="Billiau K."/>
            <person name="Bonnet E."/>
            <person name="Bothwell J.H."/>
            <person name="Bowler C."/>
            <person name="Boyen C."/>
            <person name="Brownlee C."/>
            <person name="Carrano C.J."/>
            <person name="Charrier B."/>
            <person name="Cho G.Y."/>
            <person name="Coelho S.M."/>
            <person name="Collen J."/>
            <person name="Corre E."/>
            <person name="Da Silva C."/>
            <person name="Delage L."/>
            <person name="Delaroque N."/>
            <person name="Dittami S.M."/>
            <person name="Doulbeau S."/>
            <person name="Elias M."/>
            <person name="Farnham G."/>
            <person name="Gachon C.M."/>
            <person name="Gschloessl B."/>
            <person name="Heesch S."/>
            <person name="Jabbari K."/>
            <person name="Jubin C."/>
            <person name="Kawai H."/>
            <person name="Kimura K."/>
            <person name="Kloareg B."/>
            <person name="Kupper F.C."/>
            <person name="Lang D."/>
            <person name="Le Bail A."/>
            <person name="Leblanc C."/>
            <person name="Lerouge P."/>
            <person name="Lohr M."/>
            <person name="Lopez P.J."/>
            <person name="Martens C."/>
            <person name="Maumus F."/>
            <person name="Michel G."/>
            <person name="Miranda-Saavedra D."/>
            <person name="Morales J."/>
            <person name="Moreau H."/>
            <person name="Motomura T."/>
            <person name="Nagasato C."/>
            <person name="Napoli C.A."/>
            <person name="Nelson D.R."/>
            <person name="Nyvall-Collen P."/>
            <person name="Peters A.F."/>
            <person name="Pommier C."/>
            <person name="Potin P."/>
            <person name="Poulain J."/>
            <person name="Quesneville H."/>
            <person name="Read B."/>
            <person name="Rensing S.A."/>
            <person name="Ritter A."/>
            <person name="Rousvoal S."/>
            <person name="Samanta M."/>
            <person name="Samson G."/>
            <person name="Schroeder D.C."/>
            <person name="Segurens B."/>
            <person name="Strittmatter M."/>
            <person name="Tonon T."/>
            <person name="Tregear J.W."/>
            <person name="Valentin K."/>
            <person name="von Dassow P."/>
            <person name="Yamagishi T."/>
            <person name="Van de Peer Y."/>
            <person name="Wincker P."/>
        </authorList>
    </citation>
    <scope>NUCLEOTIDE SEQUENCE [LARGE SCALE GENOMIC DNA]</scope>
    <source>
        <strain evidence="2">Ec32 / CCAP1310/4</strain>
    </source>
</reference>